<reference evidence="2" key="1">
    <citation type="submission" date="2019-12" db="EMBL/GenBank/DDBJ databases">
        <title>Novel species isolated from a subtropical stream in China.</title>
        <authorList>
            <person name="Lu H."/>
        </authorList>
    </citation>
    <scope>NUCLEOTIDE SEQUENCE [LARGE SCALE GENOMIC DNA]</scope>
    <source>
        <strain evidence="2">FT81W</strain>
    </source>
</reference>
<dbReference type="GO" id="GO:0003677">
    <property type="term" value="F:DNA binding"/>
    <property type="evidence" value="ECO:0007669"/>
    <property type="project" value="InterPro"/>
</dbReference>
<protein>
    <submittedName>
        <fullName evidence="2">Transposase</fullName>
    </submittedName>
</protein>
<evidence type="ECO:0000313" key="2">
    <source>
        <dbReference type="EMBL" id="MYM92244.1"/>
    </source>
</evidence>
<dbReference type="Proteomes" id="UP000447355">
    <property type="component" value="Unassembled WGS sequence"/>
</dbReference>
<gene>
    <name evidence="2" type="ORF">GTP90_00035</name>
</gene>
<evidence type="ECO:0000259" key="1">
    <source>
        <dbReference type="Pfam" id="PF01609"/>
    </source>
</evidence>
<feature type="domain" description="Transposase IS4-like" evidence="1">
    <location>
        <begin position="2"/>
        <end position="105"/>
    </location>
</feature>
<name>A0A845GDA6_9BURK</name>
<evidence type="ECO:0000313" key="3">
    <source>
        <dbReference type="Proteomes" id="UP000447355"/>
    </source>
</evidence>
<dbReference type="GO" id="GO:0006313">
    <property type="term" value="P:DNA transposition"/>
    <property type="evidence" value="ECO:0007669"/>
    <property type="project" value="InterPro"/>
</dbReference>
<organism evidence="2 3">
    <name type="scientific">Duganella vulcania</name>
    <dbReference type="NCBI Taxonomy" id="2692166"/>
    <lineage>
        <taxon>Bacteria</taxon>
        <taxon>Pseudomonadati</taxon>
        <taxon>Pseudomonadota</taxon>
        <taxon>Betaproteobacteria</taxon>
        <taxon>Burkholderiales</taxon>
        <taxon>Oxalobacteraceae</taxon>
        <taxon>Telluria group</taxon>
        <taxon>Duganella</taxon>
    </lineage>
</organism>
<dbReference type="Pfam" id="PF01609">
    <property type="entry name" value="DDE_Tnp_1"/>
    <property type="match status" value="1"/>
</dbReference>
<dbReference type="AlphaFoldDB" id="A0A845GDA6"/>
<dbReference type="InterPro" id="IPR002559">
    <property type="entry name" value="Transposase_11"/>
</dbReference>
<dbReference type="GO" id="GO:0004803">
    <property type="term" value="F:transposase activity"/>
    <property type="evidence" value="ECO:0007669"/>
    <property type="project" value="InterPro"/>
</dbReference>
<dbReference type="EMBL" id="WWCX01000001">
    <property type="protein sequence ID" value="MYM92244.1"/>
    <property type="molecule type" value="Genomic_DNA"/>
</dbReference>
<accession>A0A845GDA6</accession>
<proteinExistence type="predicted"/>
<comment type="caution">
    <text evidence="2">The sequence shown here is derived from an EMBL/GenBank/DDBJ whole genome shotgun (WGS) entry which is preliminary data.</text>
</comment>
<sequence>MRRGSDENTHRRICRKVHLAMDVNTGQVCVVLMTHQGVGDIQVPAALLGQISPDASIDIVGREGAYDTKTCHAAIAARAPRPSIPPREGAALCRQRMSGAAWRNEAITAIASSGRKNWKEASG</sequence>